<feature type="domain" description="HTH cro/C1-type" evidence="2">
    <location>
        <begin position="7"/>
        <end position="61"/>
    </location>
</feature>
<keyword evidence="1" id="KW-0238">DNA-binding</keyword>
<dbReference type="Gene3D" id="1.10.260.40">
    <property type="entry name" value="lambda repressor-like DNA-binding domains"/>
    <property type="match status" value="1"/>
</dbReference>
<evidence type="ECO:0000313" key="3">
    <source>
        <dbReference type="EMBL" id="XAO74972.1"/>
    </source>
</evidence>
<evidence type="ECO:0000256" key="1">
    <source>
        <dbReference type="ARBA" id="ARBA00023125"/>
    </source>
</evidence>
<dbReference type="Pfam" id="PF01381">
    <property type="entry name" value="HTH_3"/>
    <property type="match status" value="1"/>
</dbReference>
<dbReference type="SMART" id="SM00530">
    <property type="entry name" value="HTH_XRE"/>
    <property type="match status" value="1"/>
</dbReference>
<dbReference type="InterPro" id="IPR001387">
    <property type="entry name" value="Cro/C1-type_HTH"/>
</dbReference>
<dbReference type="RefSeq" id="WP_294241142.1">
    <property type="nucleotide sequence ID" value="NZ_CP154834.1"/>
</dbReference>
<dbReference type="PROSITE" id="PS50943">
    <property type="entry name" value="HTH_CROC1"/>
    <property type="match status" value="1"/>
</dbReference>
<dbReference type="InterPro" id="IPR010982">
    <property type="entry name" value="Lambda_DNA-bd_dom_sf"/>
</dbReference>
<evidence type="ECO:0000313" key="4">
    <source>
        <dbReference type="Proteomes" id="UP001463665"/>
    </source>
</evidence>
<accession>A0AAU6WPN2</accession>
<sequence>MGIGTNLKKLRTKTRFSQQEIADMLGLDRNTYTRWENESTDIKSQYIPKLAEIFHVSIPELFDDGKRSEFIITNYSNQENEPGIIRQSIIINITDPEAAKIISSQLEELVKNLKK</sequence>
<dbReference type="Proteomes" id="UP001463665">
    <property type="component" value="Chromosome"/>
</dbReference>
<dbReference type="SUPFAM" id="SSF47413">
    <property type="entry name" value="lambda repressor-like DNA-binding domains"/>
    <property type="match status" value="1"/>
</dbReference>
<evidence type="ECO:0000259" key="2">
    <source>
        <dbReference type="PROSITE" id="PS50943"/>
    </source>
</evidence>
<protein>
    <submittedName>
        <fullName evidence="3">Helix-turn-helix transcriptional regulator</fullName>
    </submittedName>
</protein>
<dbReference type="AlphaFoldDB" id="A0AAU6WPN2"/>
<reference evidence="3 4" key="1">
    <citation type="submission" date="2024-04" db="EMBL/GenBank/DDBJ databases">
        <title>Genome sequencing and assembly of rice foliar adapted Chryseobacterium endophyticum OsEnb-ALM-A6.</title>
        <authorList>
            <person name="Kumar S."/>
            <person name="Javed M."/>
            <person name="Chouhan V."/>
            <person name="Charishma K."/>
            <person name="Patel A."/>
            <person name="Kumar M."/>
            <person name="Sahu K.P."/>
            <person name="Kumar A."/>
        </authorList>
    </citation>
    <scope>NUCLEOTIDE SEQUENCE [LARGE SCALE GENOMIC DNA]</scope>
    <source>
        <strain evidence="3 4">OsEnb-ALM-A6</strain>
    </source>
</reference>
<keyword evidence="4" id="KW-1185">Reference proteome</keyword>
<name>A0AAU6WPN2_9FLAO</name>
<dbReference type="EMBL" id="CP154834">
    <property type="protein sequence ID" value="XAO74972.1"/>
    <property type="molecule type" value="Genomic_DNA"/>
</dbReference>
<dbReference type="PANTHER" id="PTHR46558">
    <property type="entry name" value="TRACRIPTIONAL REGULATORY PROTEIN-RELATED-RELATED"/>
    <property type="match status" value="1"/>
</dbReference>
<proteinExistence type="predicted"/>
<dbReference type="CDD" id="cd00093">
    <property type="entry name" value="HTH_XRE"/>
    <property type="match status" value="1"/>
</dbReference>
<dbReference type="GO" id="GO:0003677">
    <property type="term" value="F:DNA binding"/>
    <property type="evidence" value="ECO:0007669"/>
    <property type="project" value="UniProtKB-KW"/>
</dbReference>
<organism evidence="3 4">
    <name type="scientific">Chryseobacterium endophyticum</name>
    <dbReference type="NCBI Taxonomy" id="1854762"/>
    <lineage>
        <taxon>Bacteria</taxon>
        <taxon>Pseudomonadati</taxon>
        <taxon>Bacteroidota</taxon>
        <taxon>Flavobacteriia</taxon>
        <taxon>Flavobacteriales</taxon>
        <taxon>Weeksellaceae</taxon>
        <taxon>Chryseobacterium group</taxon>
        <taxon>Chryseobacterium</taxon>
    </lineage>
</organism>
<dbReference type="PANTHER" id="PTHR46558:SF11">
    <property type="entry name" value="HTH-TYPE TRANSCRIPTIONAL REGULATOR XRE"/>
    <property type="match status" value="1"/>
</dbReference>
<gene>
    <name evidence="3" type="ORF">AAFP95_02830</name>
</gene>